<evidence type="ECO:0000313" key="1">
    <source>
        <dbReference type="EMBL" id="KIK08936.1"/>
    </source>
</evidence>
<evidence type="ECO:0000313" key="2">
    <source>
        <dbReference type="Proteomes" id="UP000054477"/>
    </source>
</evidence>
<dbReference type="STRING" id="1095629.A0A0C9XV77"/>
<dbReference type="EMBL" id="KN838540">
    <property type="protein sequence ID" value="KIK08936.1"/>
    <property type="molecule type" value="Genomic_DNA"/>
</dbReference>
<sequence>MADEEGPRYLSDAEIEALASTMRVADPNEDNGAFSSITKLEALMWLRLLGVKDLSPTKAASASDENILHRLRYALWDSQRIDYLFHGKRFSESPSLSVKSLSSWPDWQKGHAELRTLSRGTQIMDGFKDADRLNSYVHRHFTTSAFTQMENMSGVLMNHPKDWRGAWIGTKAKMHCAAMDITREGGKNTPFVTYFTTPENGTCVLIMEILDVKECAWPEPSKKFMEQILTCQETKFGHPATGPLVPMMQTPKFPLILVRYSYMEGRPKGGSQFTLHLEGRLAKSMKGASKRAVREKLQWHLQTGEEMEPTHIRMFARLLSHNASLIDPEYVSELQSHWTGVARDVIKETKISFFVPCLRLRHRAVESIETGIIDQPLQTICNSCGKEARLTFANQSSNCNKRDWSEHKANCKVSKRLLSDPSTFPTDKFYVPIRTYVDFIPESGFAVEQEAIKESGSSNTGECPRNEYGRERFIVRTMMPLDYSHNGQYKGATIFLWDRRRSLLARTSPGDPPMAKERNWDFEIPFHPQGYEQYKKVLAAKGIQRQLIYLWAKRFGDTLELE</sequence>
<organism evidence="1 2">
    <name type="scientific">Laccaria amethystina LaAM-08-1</name>
    <dbReference type="NCBI Taxonomy" id="1095629"/>
    <lineage>
        <taxon>Eukaryota</taxon>
        <taxon>Fungi</taxon>
        <taxon>Dikarya</taxon>
        <taxon>Basidiomycota</taxon>
        <taxon>Agaricomycotina</taxon>
        <taxon>Agaricomycetes</taxon>
        <taxon>Agaricomycetidae</taxon>
        <taxon>Agaricales</taxon>
        <taxon>Agaricineae</taxon>
        <taxon>Hydnangiaceae</taxon>
        <taxon>Laccaria</taxon>
    </lineage>
</organism>
<name>A0A0C9XV77_9AGAR</name>
<gene>
    <name evidence="1" type="ORF">K443DRAFT_1127</name>
</gene>
<dbReference type="HOGENOM" id="CLU_484901_0_0_1"/>
<reference evidence="1 2" key="1">
    <citation type="submission" date="2014-04" db="EMBL/GenBank/DDBJ databases">
        <authorList>
            <consortium name="DOE Joint Genome Institute"/>
            <person name="Kuo A."/>
            <person name="Kohler A."/>
            <person name="Nagy L.G."/>
            <person name="Floudas D."/>
            <person name="Copeland A."/>
            <person name="Barry K.W."/>
            <person name="Cichocki N."/>
            <person name="Veneault-Fourrey C."/>
            <person name="LaButti K."/>
            <person name="Lindquist E.A."/>
            <person name="Lipzen A."/>
            <person name="Lundell T."/>
            <person name="Morin E."/>
            <person name="Murat C."/>
            <person name="Sun H."/>
            <person name="Tunlid A."/>
            <person name="Henrissat B."/>
            <person name="Grigoriev I.V."/>
            <person name="Hibbett D.S."/>
            <person name="Martin F."/>
            <person name="Nordberg H.P."/>
            <person name="Cantor M.N."/>
            <person name="Hua S.X."/>
        </authorList>
    </citation>
    <scope>NUCLEOTIDE SEQUENCE [LARGE SCALE GENOMIC DNA]</scope>
    <source>
        <strain evidence="1 2">LaAM-08-1</strain>
    </source>
</reference>
<protein>
    <submittedName>
        <fullName evidence="1">Uncharacterized protein</fullName>
    </submittedName>
</protein>
<dbReference type="AlphaFoldDB" id="A0A0C9XV77"/>
<reference evidence="2" key="2">
    <citation type="submission" date="2015-01" db="EMBL/GenBank/DDBJ databases">
        <title>Evolutionary Origins and Diversification of the Mycorrhizal Mutualists.</title>
        <authorList>
            <consortium name="DOE Joint Genome Institute"/>
            <consortium name="Mycorrhizal Genomics Consortium"/>
            <person name="Kohler A."/>
            <person name="Kuo A."/>
            <person name="Nagy L.G."/>
            <person name="Floudas D."/>
            <person name="Copeland A."/>
            <person name="Barry K.W."/>
            <person name="Cichocki N."/>
            <person name="Veneault-Fourrey C."/>
            <person name="LaButti K."/>
            <person name="Lindquist E.A."/>
            <person name="Lipzen A."/>
            <person name="Lundell T."/>
            <person name="Morin E."/>
            <person name="Murat C."/>
            <person name="Riley R."/>
            <person name="Ohm R."/>
            <person name="Sun H."/>
            <person name="Tunlid A."/>
            <person name="Henrissat B."/>
            <person name="Grigoriev I.V."/>
            <person name="Hibbett D.S."/>
            <person name="Martin F."/>
        </authorList>
    </citation>
    <scope>NUCLEOTIDE SEQUENCE [LARGE SCALE GENOMIC DNA]</scope>
    <source>
        <strain evidence="2">LaAM-08-1</strain>
    </source>
</reference>
<keyword evidence="2" id="KW-1185">Reference proteome</keyword>
<proteinExistence type="predicted"/>
<accession>A0A0C9XV77</accession>
<dbReference type="Proteomes" id="UP000054477">
    <property type="component" value="Unassembled WGS sequence"/>
</dbReference>
<dbReference type="OrthoDB" id="437457at2759"/>